<feature type="compositionally biased region" description="Polar residues" evidence="1">
    <location>
        <begin position="1"/>
        <end position="21"/>
    </location>
</feature>
<organism evidence="3">
    <name type="scientific">Streptococcus sanguinis</name>
    <dbReference type="NCBI Taxonomy" id="1305"/>
    <lineage>
        <taxon>Bacteria</taxon>
        <taxon>Bacillati</taxon>
        <taxon>Bacillota</taxon>
        <taxon>Bacilli</taxon>
        <taxon>Lactobacillales</taxon>
        <taxon>Streptococcaceae</taxon>
        <taxon>Streptococcus</taxon>
    </lineage>
</organism>
<dbReference type="AlphaFoldDB" id="A0A7Y0YS26"/>
<protein>
    <recommendedName>
        <fullName evidence="2">CshA domain-containing protein</fullName>
    </recommendedName>
</protein>
<evidence type="ECO:0000256" key="1">
    <source>
        <dbReference type="SAM" id="MobiDB-lite"/>
    </source>
</evidence>
<name>A0A7Y0YS26_STRSA</name>
<sequence>MTSTDIQGATQKETPTFTSVEGSPVKPSASSPAKLVDPKTGGFVDTLTIDGQGTTQLIMKTGEVTFVPLKTFTGTATPVTVSLTAKLGKDANDTDITATATANVYSNCNTC</sequence>
<accession>A0A7Y0YS26</accession>
<dbReference type="InterPro" id="IPR026395">
    <property type="entry name" value="CshA_fibril"/>
</dbReference>
<evidence type="ECO:0000313" key="3">
    <source>
        <dbReference type="EMBL" id="NMX24898.1"/>
    </source>
</evidence>
<dbReference type="Pfam" id="PF19076">
    <property type="entry name" value="CshA_repeat"/>
    <property type="match status" value="1"/>
</dbReference>
<evidence type="ECO:0000259" key="2">
    <source>
        <dbReference type="Pfam" id="PF19076"/>
    </source>
</evidence>
<reference evidence="3" key="1">
    <citation type="submission" date="2020-04" db="EMBL/GenBank/DDBJ databases">
        <authorList>
            <person name="Chakraborty B."/>
            <person name="Walker A.R."/>
            <person name="Burne R.A."/>
        </authorList>
    </citation>
    <scope>NUCLEOTIDE SEQUENCE [LARGE SCALE GENOMIC DNA]</scope>
    <source>
        <strain evidence="3">BCA8</strain>
    </source>
</reference>
<gene>
    <name evidence="3" type="ORF">HGP05_11570</name>
</gene>
<dbReference type="NCBIfam" id="TIGR04225">
    <property type="entry name" value="CshA_fibril_rpt"/>
    <property type="match status" value="1"/>
</dbReference>
<dbReference type="EMBL" id="JABBCN010000009">
    <property type="protein sequence ID" value="NMX24898.1"/>
    <property type="molecule type" value="Genomic_DNA"/>
</dbReference>
<feature type="domain" description="CshA" evidence="2">
    <location>
        <begin position="2"/>
        <end position="92"/>
    </location>
</feature>
<feature type="region of interest" description="Disordered" evidence="1">
    <location>
        <begin position="1"/>
        <end position="37"/>
    </location>
</feature>
<feature type="compositionally biased region" description="Low complexity" evidence="1">
    <location>
        <begin position="23"/>
        <end position="34"/>
    </location>
</feature>
<comment type="caution">
    <text evidence="3">The sequence shown here is derived from an EMBL/GenBank/DDBJ whole genome shotgun (WGS) entry which is preliminary data.</text>
</comment>
<proteinExistence type="predicted"/>